<name>E1ZXH3_CAMFO</name>
<gene>
    <name evidence="1" type="ORF">EAG_11060</name>
</gene>
<evidence type="ECO:0000313" key="2">
    <source>
        <dbReference type="Proteomes" id="UP000000311"/>
    </source>
</evidence>
<dbReference type="Proteomes" id="UP000000311">
    <property type="component" value="Unassembled WGS sequence"/>
</dbReference>
<reference evidence="1 2" key="1">
    <citation type="journal article" date="2010" name="Science">
        <title>Genomic comparison of the ants Camponotus floridanus and Harpegnathos saltator.</title>
        <authorList>
            <person name="Bonasio R."/>
            <person name="Zhang G."/>
            <person name="Ye C."/>
            <person name="Mutti N.S."/>
            <person name="Fang X."/>
            <person name="Qin N."/>
            <person name="Donahue G."/>
            <person name="Yang P."/>
            <person name="Li Q."/>
            <person name="Li C."/>
            <person name="Zhang P."/>
            <person name="Huang Z."/>
            <person name="Berger S.L."/>
            <person name="Reinberg D."/>
            <person name="Wang J."/>
            <person name="Liebig J."/>
        </authorList>
    </citation>
    <scope>NUCLEOTIDE SEQUENCE [LARGE SCALE GENOMIC DNA]</scope>
    <source>
        <strain evidence="2">C129</strain>
    </source>
</reference>
<dbReference type="InParanoid" id="E1ZXH3"/>
<dbReference type="AlphaFoldDB" id="E1ZXH3"/>
<feature type="non-terminal residue" evidence="1">
    <location>
        <position position="1"/>
    </location>
</feature>
<protein>
    <submittedName>
        <fullName evidence="1">Uncharacterized protein</fullName>
    </submittedName>
</protein>
<sequence length="45" mass="5176">KALSSLPFTIPMYIRYVDDIALMVPCDGLESVLDDFNSFHPRLQF</sequence>
<dbReference type="EMBL" id="GL435051">
    <property type="protein sequence ID" value="EFN74116.1"/>
    <property type="molecule type" value="Genomic_DNA"/>
</dbReference>
<proteinExistence type="predicted"/>
<organism evidence="2">
    <name type="scientific">Camponotus floridanus</name>
    <name type="common">Florida carpenter ant</name>
    <dbReference type="NCBI Taxonomy" id="104421"/>
    <lineage>
        <taxon>Eukaryota</taxon>
        <taxon>Metazoa</taxon>
        <taxon>Ecdysozoa</taxon>
        <taxon>Arthropoda</taxon>
        <taxon>Hexapoda</taxon>
        <taxon>Insecta</taxon>
        <taxon>Pterygota</taxon>
        <taxon>Neoptera</taxon>
        <taxon>Endopterygota</taxon>
        <taxon>Hymenoptera</taxon>
        <taxon>Apocrita</taxon>
        <taxon>Aculeata</taxon>
        <taxon>Formicoidea</taxon>
        <taxon>Formicidae</taxon>
        <taxon>Formicinae</taxon>
        <taxon>Camponotus</taxon>
    </lineage>
</organism>
<evidence type="ECO:0000313" key="1">
    <source>
        <dbReference type="EMBL" id="EFN74116.1"/>
    </source>
</evidence>
<keyword evidence="2" id="KW-1185">Reference proteome</keyword>
<feature type="non-terminal residue" evidence="1">
    <location>
        <position position="45"/>
    </location>
</feature>
<accession>E1ZXH3</accession>